<dbReference type="InterPro" id="IPR036388">
    <property type="entry name" value="WH-like_DNA-bd_sf"/>
</dbReference>
<evidence type="ECO:0000256" key="8">
    <source>
        <dbReference type="SAM" id="MobiDB-lite"/>
    </source>
</evidence>
<keyword evidence="3" id="KW-0862">Zinc</keyword>
<dbReference type="SUPFAM" id="SSF46689">
    <property type="entry name" value="Homeodomain-like"/>
    <property type="match status" value="1"/>
</dbReference>
<evidence type="ECO:0000256" key="6">
    <source>
        <dbReference type="ARBA" id="ARBA00023242"/>
    </source>
</evidence>
<dbReference type="InterPro" id="IPR043145">
    <property type="entry name" value="Znf_ZZ_sf"/>
</dbReference>
<dbReference type="GO" id="GO:0008270">
    <property type="term" value="F:zinc ion binding"/>
    <property type="evidence" value="ECO:0007669"/>
    <property type="project" value="UniProtKB-KW"/>
</dbReference>
<dbReference type="AlphaFoldDB" id="A0ABD1Z3E7"/>
<feature type="compositionally biased region" description="Basic and acidic residues" evidence="8">
    <location>
        <begin position="459"/>
        <end position="468"/>
    </location>
</feature>
<keyword evidence="4" id="KW-0805">Transcription regulation</keyword>
<feature type="domain" description="SWIRM" evidence="10">
    <location>
        <begin position="180"/>
        <end position="287"/>
    </location>
</feature>
<keyword evidence="6" id="KW-0539">Nucleus</keyword>
<feature type="compositionally biased region" description="Polar residues" evidence="8">
    <location>
        <begin position="651"/>
        <end position="665"/>
    </location>
</feature>
<gene>
    <name evidence="11" type="ORF">R1flu_009622</name>
</gene>
<dbReference type="FunFam" id="1.10.10.10:FF:000020">
    <property type="entry name" value="SWI/SNF complex subunit SMARCC2 isoform c"/>
    <property type="match status" value="1"/>
</dbReference>
<keyword evidence="5" id="KW-0804">Transcription</keyword>
<sequence>MDNWMAPRGGNGKLARPGGKGVAAGAASVAAQQLGQGESGEESGGSGMGMLKRKRTSPPESPAPNKKPTPEESGTPRSSSVPGEVSEVIAGKTHPLPGDSRVTKQQVGRPHESVTGLLAAEEAVVSGVEKDADGDPKAKLTTSVENLSHGQGGAVRTPPPAEIPSSAMGVTSTTSPATQHLIPTHAGWFNWNHIHQLERLGLPEFFSGKNKLKTPEIYKEHRNFIISKYRENPAKLLKVEDVQGLLTGDGTPQGLPTGAATGVSRVFDFLDHWGLINYQVVSDFSRFLSPSSGRVEETSNGSLELVPSVKPALANLFQFDTPRAAPTKLLTPPPVPPTNVPLSTLVENVLQESLTAPEYHCNSCQGDCSKRRYHCQKQADFDLCPDCYNDGKFGQGMTSTDFLRMDAVTDTGDADGGGWSDQETLLLLEALELYGDNWRGIPAKSQLENPDSKSPPLSPKEEAKKDGNNNESSSTGQEKEDSITKSEKGKEKESSKDGLKPAEQDQKESAVATKIDDETHVPVEKEKERDSLGSKGKEGATKEEGTVASVVLAAAEASGFAGPDGLVPFADAGNPVMSQVAFLAAMVGPRVAATAAQAALKCLAEEDPVGFLSAKNSFALDPPDCKGSRVEPVKSDEPIKLDERATGAPSAESQIPSASAVGQESSDNKAPESATAEEEKKEAAKTIAGSSEEAKDCGVGQKSDKVEVANSNSMLSYQEGAPSIAKVKNAAAVSLASAAVKAKLLADQEEREIQRLVASVIESQLKKLELKLKQFSELETILGKECEQVEKARSKVISERARMMQSRGLNSTAPPIQAQSASTASASHSKAPPQMQPTTSSSAAYSKGYQ</sequence>
<dbReference type="SMART" id="SM00291">
    <property type="entry name" value="ZnF_ZZ"/>
    <property type="match status" value="1"/>
</dbReference>
<evidence type="ECO:0000256" key="3">
    <source>
        <dbReference type="ARBA" id="ARBA00022833"/>
    </source>
</evidence>
<dbReference type="InterPro" id="IPR009057">
    <property type="entry name" value="Homeodomain-like_sf"/>
</dbReference>
<dbReference type="PANTHER" id="PTHR12802:SF41">
    <property type="entry name" value="BRAHMA ASSOCIATED PROTEIN 155 KDA"/>
    <property type="match status" value="1"/>
</dbReference>
<dbReference type="PROSITE" id="PS50934">
    <property type="entry name" value="SWIRM"/>
    <property type="match status" value="1"/>
</dbReference>
<feature type="compositionally biased region" description="Basic and acidic residues" evidence="8">
    <location>
        <begin position="477"/>
        <end position="544"/>
    </location>
</feature>
<dbReference type="EMBL" id="JBHFFA010000002">
    <property type="protein sequence ID" value="KAL2642035.1"/>
    <property type="molecule type" value="Genomic_DNA"/>
</dbReference>
<dbReference type="GO" id="GO:0005634">
    <property type="term" value="C:nucleus"/>
    <property type="evidence" value="ECO:0007669"/>
    <property type="project" value="UniProtKB-ARBA"/>
</dbReference>
<feature type="region of interest" description="Disordered" evidence="8">
    <location>
        <begin position="441"/>
        <end position="544"/>
    </location>
</feature>
<dbReference type="Pfam" id="PF04433">
    <property type="entry name" value="SWIRM"/>
    <property type="match status" value="1"/>
</dbReference>
<proteinExistence type="predicted"/>
<evidence type="ECO:0000313" key="11">
    <source>
        <dbReference type="EMBL" id="KAL2642035.1"/>
    </source>
</evidence>
<feature type="domain" description="ZZ-type" evidence="9">
    <location>
        <begin position="356"/>
        <end position="410"/>
    </location>
</feature>
<evidence type="ECO:0000256" key="1">
    <source>
        <dbReference type="ARBA" id="ARBA00022723"/>
    </source>
</evidence>
<dbReference type="InterPro" id="IPR000433">
    <property type="entry name" value="Znf_ZZ"/>
</dbReference>
<feature type="region of interest" description="Disordered" evidence="8">
    <location>
        <begin position="615"/>
        <end position="702"/>
    </location>
</feature>
<reference evidence="11 12" key="1">
    <citation type="submission" date="2024-09" db="EMBL/GenBank/DDBJ databases">
        <title>Chromosome-scale assembly of Riccia fluitans.</title>
        <authorList>
            <person name="Paukszto L."/>
            <person name="Sawicki J."/>
            <person name="Karawczyk K."/>
            <person name="Piernik-Szablinska J."/>
            <person name="Szczecinska M."/>
            <person name="Mazdziarz M."/>
        </authorList>
    </citation>
    <scope>NUCLEOTIDE SEQUENCE [LARGE SCALE GENOMIC DNA]</scope>
    <source>
        <strain evidence="11">Rf_01</strain>
        <tissue evidence="11">Aerial parts of the thallus</tissue>
    </source>
</reference>
<feature type="compositionally biased region" description="Basic and acidic residues" evidence="8">
    <location>
        <begin position="623"/>
        <end position="645"/>
    </location>
</feature>
<evidence type="ECO:0000259" key="9">
    <source>
        <dbReference type="PROSITE" id="PS50135"/>
    </source>
</evidence>
<evidence type="ECO:0000256" key="5">
    <source>
        <dbReference type="ARBA" id="ARBA00023163"/>
    </source>
</evidence>
<protein>
    <submittedName>
        <fullName evidence="11">Uncharacterized protein</fullName>
    </submittedName>
</protein>
<feature type="region of interest" description="Disordered" evidence="8">
    <location>
        <begin position="1"/>
        <end position="113"/>
    </location>
</feature>
<dbReference type="InterPro" id="IPR007526">
    <property type="entry name" value="SWIRM"/>
</dbReference>
<dbReference type="Gene3D" id="3.30.60.90">
    <property type="match status" value="1"/>
</dbReference>
<accession>A0ABD1Z3E7</accession>
<feature type="compositionally biased region" description="Low complexity" evidence="8">
    <location>
        <begin position="813"/>
        <end position="833"/>
    </location>
</feature>
<evidence type="ECO:0000313" key="12">
    <source>
        <dbReference type="Proteomes" id="UP001605036"/>
    </source>
</evidence>
<name>A0ABD1Z3E7_9MARC</name>
<evidence type="ECO:0000256" key="4">
    <source>
        <dbReference type="ARBA" id="ARBA00023015"/>
    </source>
</evidence>
<dbReference type="InterPro" id="IPR032451">
    <property type="entry name" value="SMARCC_C"/>
</dbReference>
<dbReference type="CDD" id="cd02336">
    <property type="entry name" value="ZZ_RSC8"/>
    <property type="match status" value="1"/>
</dbReference>
<keyword evidence="12" id="KW-1185">Reference proteome</keyword>
<keyword evidence="1" id="KW-0479">Metal-binding</keyword>
<dbReference type="PANTHER" id="PTHR12802">
    <property type="entry name" value="SWI/SNF COMPLEX-RELATED"/>
    <property type="match status" value="1"/>
</dbReference>
<dbReference type="Gene3D" id="1.10.10.10">
    <property type="entry name" value="Winged helix-like DNA-binding domain superfamily/Winged helix DNA-binding domain"/>
    <property type="match status" value="1"/>
</dbReference>
<dbReference type="PROSITE" id="PS50135">
    <property type="entry name" value="ZF_ZZ_2"/>
    <property type="match status" value="1"/>
</dbReference>
<feature type="compositionally biased region" description="Polar residues" evidence="8">
    <location>
        <begin position="836"/>
        <end position="850"/>
    </location>
</feature>
<evidence type="ECO:0000256" key="7">
    <source>
        <dbReference type="PROSITE-ProRule" id="PRU00228"/>
    </source>
</evidence>
<feature type="compositionally biased region" description="Basic and acidic residues" evidence="8">
    <location>
        <begin position="692"/>
        <end position="702"/>
    </location>
</feature>
<dbReference type="Proteomes" id="UP001605036">
    <property type="component" value="Unassembled WGS sequence"/>
</dbReference>
<organism evidence="11 12">
    <name type="scientific">Riccia fluitans</name>
    <dbReference type="NCBI Taxonomy" id="41844"/>
    <lineage>
        <taxon>Eukaryota</taxon>
        <taxon>Viridiplantae</taxon>
        <taxon>Streptophyta</taxon>
        <taxon>Embryophyta</taxon>
        <taxon>Marchantiophyta</taxon>
        <taxon>Marchantiopsida</taxon>
        <taxon>Marchantiidae</taxon>
        <taxon>Marchantiales</taxon>
        <taxon>Ricciaceae</taxon>
        <taxon>Riccia</taxon>
    </lineage>
</organism>
<evidence type="ECO:0000259" key="10">
    <source>
        <dbReference type="PROSITE" id="PS50934"/>
    </source>
</evidence>
<comment type="caution">
    <text evidence="11">The sequence shown here is derived from an EMBL/GenBank/DDBJ whole genome shotgun (WGS) entry which is preliminary data.</text>
</comment>
<feature type="region of interest" description="Disordered" evidence="8">
    <location>
        <begin position="799"/>
        <end position="850"/>
    </location>
</feature>
<dbReference type="PROSITE" id="PS01357">
    <property type="entry name" value="ZF_ZZ_1"/>
    <property type="match status" value="1"/>
</dbReference>
<evidence type="ECO:0000256" key="2">
    <source>
        <dbReference type="ARBA" id="ARBA00022771"/>
    </source>
</evidence>
<keyword evidence="2 7" id="KW-0863">Zinc-finger</keyword>
<dbReference type="SUPFAM" id="SSF57850">
    <property type="entry name" value="RING/U-box"/>
    <property type="match status" value="1"/>
</dbReference>
<dbReference type="Pfam" id="PF00569">
    <property type="entry name" value="ZZ"/>
    <property type="match status" value="1"/>
</dbReference>
<dbReference type="Pfam" id="PF16495">
    <property type="entry name" value="SWIRM-assoc_1"/>
    <property type="match status" value="1"/>
</dbReference>
<dbReference type="InterPro" id="IPR041984">
    <property type="entry name" value="Rsc8/Ssr1/Ssr2_ZZ"/>
</dbReference>
<feature type="compositionally biased region" description="Low complexity" evidence="8">
    <location>
        <begin position="23"/>
        <end position="36"/>
    </location>
</feature>